<keyword evidence="1" id="KW-1133">Transmembrane helix</keyword>
<reference evidence="3 4" key="1">
    <citation type="submission" date="2021-03" db="EMBL/GenBank/DDBJ databases">
        <title>Tianweitania aestuarii sp. nov., isolated from a tidal flat.</title>
        <authorList>
            <person name="Park S."/>
            <person name="Yoon J.-H."/>
        </authorList>
    </citation>
    <scope>NUCLEOTIDE SEQUENCE [LARGE SCALE GENOMIC DNA]</scope>
    <source>
        <strain evidence="3 4">BSSL-BM11</strain>
    </source>
</reference>
<evidence type="ECO:0000313" key="3">
    <source>
        <dbReference type="EMBL" id="MBS9721408.1"/>
    </source>
</evidence>
<gene>
    <name evidence="3" type="ORF">JYU29_11985</name>
</gene>
<dbReference type="Pfam" id="PF14067">
    <property type="entry name" value="LssY_C"/>
    <property type="match status" value="1"/>
</dbReference>
<comment type="caution">
    <text evidence="3">The sequence shown here is derived from an EMBL/GenBank/DDBJ whole genome shotgun (WGS) entry which is preliminary data.</text>
</comment>
<feature type="transmembrane region" description="Helical" evidence="1">
    <location>
        <begin position="12"/>
        <end position="36"/>
    </location>
</feature>
<dbReference type="Proteomes" id="UP001297272">
    <property type="component" value="Unassembled WGS sequence"/>
</dbReference>
<feature type="domain" description="LssY-like C-terminal" evidence="2">
    <location>
        <begin position="48"/>
        <end position="228"/>
    </location>
</feature>
<dbReference type="InterPro" id="IPR025902">
    <property type="entry name" value="LssY-like-C_dom"/>
</dbReference>
<evidence type="ECO:0000259" key="2">
    <source>
        <dbReference type="Pfam" id="PF14067"/>
    </source>
</evidence>
<organism evidence="3 4">
    <name type="scientific">Tianweitania aestuarii</name>
    <dbReference type="NCBI Taxonomy" id="2814886"/>
    <lineage>
        <taxon>Bacteria</taxon>
        <taxon>Pseudomonadati</taxon>
        <taxon>Pseudomonadota</taxon>
        <taxon>Alphaproteobacteria</taxon>
        <taxon>Hyphomicrobiales</taxon>
        <taxon>Phyllobacteriaceae</taxon>
        <taxon>Tianweitania</taxon>
    </lineage>
</organism>
<dbReference type="RefSeq" id="WP_213985076.1">
    <property type="nucleotide sequence ID" value="NZ_JAFMNX010000003.1"/>
</dbReference>
<keyword evidence="1" id="KW-0472">Membrane</keyword>
<proteinExistence type="predicted"/>
<accession>A0ABS5RWJ1</accession>
<keyword evidence="4" id="KW-1185">Reference proteome</keyword>
<evidence type="ECO:0000313" key="4">
    <source>
        <dbReference type="Proteomes" id="UP001297272"/>
    </source>
</evidence>
<evidence type="ECO:0000256" key="1">
    <source>
        <dbReference type="SAM" id="Phobius"/>
    </source>
</evidence>
<name>A0ABS5RWJ1_9HYPH</name>
<protein>
    <submittedName>
        <fullName evidence="3">LssY C-terminal domain-containing protein</fullName>
    </submittedName>
</protein>
<dbReference type="EMBL" id="JAFMNX010000003">
    <property type="protein sequence ID" value="MBS9721408.1"/>
    <property type="molecule type" value="Genomic_DNA"/>
</dbReference>
<sequence length="266" mass="28819">MSIRRKRPLVRRLVLIVGATVILWAALAYLVLPFALSHYEHQKALNGLEMVTRTADGLAGDPLNIGIVGSREDLVTAMTTAGWFPADPVTLRTSIEIVGSVVLDKAYRDAPISPLFYQGRKQDLAFEKAVGRSADRRQHVRFWNVLSKGAEGRPVWLGSASFDIGVGLSHYTGAVTHAISPDVDAMRDELSADLAATGHVIEVYEVTGVGLTVNGRNGEGDRYYTDGEIRFSVLAGPGETGRQPPPVLPNPPLVDLKNTLWHAASD</sequence>
<keyword evidence="1" id="KW-0812">Transmembrane</keyword>